<protein>
    <recommendedName>
        <fullName evidence="9">Cytochrome b5 heme-binding domain-containing protein</fullName>
    </recommendedName>
</protein>
<dbReference type="GO" id="GO:0020037">
    <property type="term" value="F:heme binding"/>
    <property type="evidence" value="ECO:0007669"/>
    <property type="project" value="InterPro"/>
</dbReference>
<dbReference type="AlphaFoldDB" id="A0A067TBB9"/>
<accession>A0A067TBB9</accession>
<dbReference type="SUPFAM" id="SSF55856">
    <property type="entry name" value="Cytochrome b5-like heme/steroid binding domain"/>
    <property type="match status" value="1"/>
</dbReference>
<gene>
    <name evidence="10" type="ORF">GALMADRAFT_67494</name>
</gene>
<dbReference type="SUPFAM" id="SSF47203">
    <property type="entry name" value="Acyl-CoA dehydrogenase C-terminal domain-like"/>
    <property type="match status" value="1"/>
</dbReference>
<dbReference type="GO" id="GO:0005737">
    <property type="term" value="C:cytoplasm"/>
    <property type="evidence" value="ECO:0007669"/>
    <property type="project" value="TreeGrafter"/>
</dbReference>
<keyword evidence="6" id="KW-0274">FAD</keyword>
<organism evidence="10 11">
    <name type="scientific">Galerina marginata (strain CBS 339.88)</name>
    <dbReference type="NCBI Taxonomy" id="685588"/>
    <lineage>
        <taxon>Eukaryota</taxon>
        <taxon>Fungi</taxon>
        <taxon>Dikarya</taxon>
        <taxon>Basidiomycota</taxon>
        <taxon>Agaricomycotina</taxon>
        <taxon>Agaricomycetes</taxon>
        <taxon>Agaricomycetidae</taxon>
        <taxon>Agaricales</taxon>
        <taxon>Agaricineae</taxon>
        <taxon>Strophariaceae</taxon>
        <taxon>Galerina</taxon>
    </lineage>
</organism>
<dbReference type="GO" id="GO:0046872">
    <property type="term" value="F:metal ion binding"/>
    <property type="evidence" value="ECO:0007669"/>
    <property type="project" value="UniProtKB-KW"/>
</dbReference>
<dbReference type="STRING" id="685588.A0A067TBB9"/>
<dbReference type="InterPro" id="IPR006091">
    <property type="entry name" value="Acyl-CoA_Oxase/DH_mid-dom"/>
</dbReference>
<sequence>MSAKQFSVEEVAKHDKDGDLWVIIDAKVYDLSKFVGMHPGGRSALLDEEVAGKDATEAFFSLHRYEVLQKPQYKRLHIGSVVGQAQQIFPRGVGELSKVPYAEPTWMTPGFSSPYYKESHRNLLLAFRKFVEEILVPDAELREADGKRPDLNVYLEMGKQNIVAMRLGPGPHLKGRMLMGGVVKPEEFDYFHELIMGAEIARVHSRGYIDGSGGGTYIGLPPIINFGTPALRNKVVEEVFAGRKFCALAITEAFAGSDVAGLRCHSKKVEGGWIVNGTCKWITNGTFAEYFVVGCRTDQGSLNVLVVERGPGVETKTIKTSYSPTAGTAYVTFDDVFVPEENLLGQENKGLHVILSNFNHERWGMITASVGNQRLIVEECLKWVSQRKVFGKPLHSQAVIRAKLAGMISRVESVQNWLESVTYQMNHMKYQEQAVYLAGPIALLKKYTTECAQDTARDAIQIFGGRGITKSGMGKFIERYHLSSPFDAVLGGAEDVLGDLGVRQALRRMPKDARL</sequence>
<dbReference type="EMBL" id="KL142379">
    <property type="protein sequence ID" value="KDR76298.1"/>
    <property type="molecule type" value="Genomic_DNA"/>
</dbReference>
<dbReference type="Gene3D" id="3.10.120.10">
    <property type="entry name" value="Cytochrome b5-like heme/steroid binding domain"/>
    <property type="match status" value="1"/>
</dbReference>
<evidence type="ECO:0000256" key="1">
    <source>
        <dbReference type="ARBA" id="ARBA00001974"/>
    </source>
</evidence>
<dbReference type="InterPro" id="IPR001199">
    <property type="entry name" value="Cyt_B5-like_heme/steroid-bd"/>
</dbReference>
<dbReference type="HOGENOM" id="CLU_018204_4_4_1"/>
<evidence type="ECO:0000256" key="2">
    <source>
        <dbReference type="ARBA" id="ARBA00009347"/>
    </source>
</evidence>
<dbReference type="SUPFAM" id="SSF56645">
    <property type="entry name" value="Acyl-CoA dehydrogenase NM domain-like"/>
    <property type="match status" value="1"/>
</dbReference>
<dbReference type="Proteomes" id="UP000027222">
    <property type="component" value="Unassembled WGS sequence"/>
</dbReference>
<keyword evidence="3" id="KW-0349">Heme</keyword>
<dbReference type="InterPro" id="IPR046373">
    <property type="entry name" value="Acyl-CoA_Oxase/DH_mid-dom_sf"/>
</dbReference>
<dbReference type="Gene3D" id="1.20.140.10">
    <property type="entry name" value="Butyryl-CoA Dehydrogenase, subunit A, domain 3"/>
    <property type="match status" value="1"/>
</dbReference>
<dbReference type="Pfam" id="PF02770">
    <property type="entry name" value="Acyl-CoA_dh_M"/>
    <property type="match status" value="1"/>
</dbReference>
<evidence type="ECO:0000313" key="10">
    <source>
        <dbReference type="EMBL" id="KDR76298.1"/>
    </source>
</evidence>
<comment type="similarity">
    <text evidence="2">Belongs to the acyl-CoA dehydrogenase family.</text>
</comment>
<dbReference type="Pfam" id="PF00173">
    <property type="entry name" value="Cyt-b5"/>
    <property type="match status" value="1"/>
</dbReference>
<evidence type="ECO:0000256" key="5">
    <source>
        <dbReference type="ARBA" id="ARBA00022723"/>
    </source>
</evidence>
<evidence type="ECO:0000256" key="8">
    <source>
        <dbReference type="ARBA" id="ARBA00023004"/>
    </source>
</evidence>
<dbReference type="GO" id="GO:0050660">
    <property type="term" value="F:flavin adenine dinucleotide binding"/>
    <property type="evidence" value="ECO:0007669"/>
    <property type="project" value="InterPro"/>
</dbReference>
<comment type="cofactor">
    <cofactor evidence="1">
        <name>FAD</name>
        <dbReference type="ChEBI" id="CHEBI:57692"/>
    </cofactor>
</comment>
<dbReference type="GO" id="GO:0003995">
    <property type="term" value="F:acyl-CoA dehydrogenase activity"/>
    <property type="evidence" value="ECO:0007669"/>
    <property type="project" value="InterPro"/>
</dbReference>
<dbReference type="PANTHER" id="PTHR48083">
    <property type="entry name" value="MEDIUM-CHAIN SPECIFIC ACYL-COA DEHYDROGENASE, MITOCHONDRIAL-RELATED"/>
    <property type="match status" value="1"/>
</dbReference>
<dbReference type="InterPro" id="IPR050741">
    <property type="entry name" value="Acyl-CoA_dehydrogenase"/>
</dbReference>
<dbReference type="InterPro" id="IPR009075">
    <property type="entry name" value="AcylCo_DH/oxidase_C"/>
</dbReference>
<evidence type="ECO:0000259" key="9">
    <source>
        <dbReference type="PROSITE" id="PS50255"/>
    </source>
</evidence>
<dbReference type="GO" id="GO:0033539">
    <property type="term" value="P:fatty acid beta-oxidation using acyl-CoA dehydrogenase"/>
    <property type="evidence" value="ECO:0007669"/>
    <property type="project" value="TreeGrafter"/>
</dbReference>
<evidence type="ECO:0000256" key="4">
    <source>
        <dbReference type="ARBA" id="ARBA00022630"/>
    </source>
</evidence>
<dbReference type="Pfam" id="PF02771">
    <property type="entry name" value="Acyl-CoA_dh_N"/>
    <property type="match status" value="1"/>
</dbReference>
<keyword evidence="8" id="KW-0408">Iron</keyword>
<evidence type="ECO:0000256" key="3">
    <source>
        <dbReference type="ARBA" id="ARBA00022617"/>
    </source>
</evidence>
<dbReference type="OrthoDB" id="2588832at2759"/>
<dbReference type="PANTHER" id="PTHR48083:SF28">
    <property type="entry name" value="ACYL-COA DEHYDROGENASE FAMILY PROTEIN (AFU_ORTHOLOGUE AFUA_6G10880)-RELATED"/>
    <property type="match status" value="1"/>
</dbReference>
<dbReference type="InterPro" id="IPR009100">
    <property type="entry name" value="AcylCoA_DH/oxidase_NM_dom_sf"/>
</dbReference>
<dbReference type="PROSITE" id="PS50255">
    <property type="entry name" value="CYTOCHROME_B5_2"/>
    <property type="match status" value="1"/>
</dbReference>
<keyword evidence="4" id="KW-0285">Flavoprotein</keyword>
<dbReference type="InterPro" id="IPR018506">
    <property type="entry name" value="Cyt_B5_heme-BS"/>
</dbReference>
<keyword evidence="5" id="KW-0479">Metal-binding</keyword>
<evidence type="ECO:0000256" key="6">
    <source>
        <dbReference type="ARBA" id="ARBA00022827"/>
    </source>
</evidence>
<dbReference type="InterPro" id="IPR037069">
    <property type="entry name" value="AcylCoA_DH/ox_N_sf"/>
</dbReference>
<dbReference type="Gene3D" id="2.40.110.10">
    <property type="entry name" value="Butyryl-CoA Dehydrogenase, subunit A, domain 2"/>
    <property type="match status" value="1"/>
</dbReference>
<keyword evidence="11" id="KW-1185">Reference proteome</keyword>
<dbReference type="Pfam" id="PF00441">
    <property type="entry name" value="Acyl-CoA_dh_1"/>
    <property type="match status" value="1"/>
</dbReference>
<name>A0A067TBB9_GALM3</name>
<dbReference type="InterPro" id="IPR006089">
    <property type="entry name" value="Acyl-CoA_DH_CS"/>
</dbReference>
<dbReference type="PROSITE" id="PS00191">
    <property type="entry name" value="CYTOCHROME_B5_1"/>
    <property type="match status" value="1"/>
</dbReference>
<evidence type="ECO:0000313" key="11">
    <source>
        <dbReference type="Proteomes" id="UP000027222"/>
    </source>
</evidence>
<dbReference type="SMART" id="SM01117">
    <property type="entry name" value="Cyt-b5"/>
    <property type="match status" value="1"/>
</dbReference>
<feature type="domain" description="Cytochrome b5 heme-binding" evidence="9">
    <location>
        <begin position="3"/>
        <end position="82"/>
    </location>
</feature>
<dbReference type="InterPro" id="IPR013786">
    <property type="entry name" value="AcylCoA_DH/ox_N"/>
</dbReference>
<dbReference type="PROSITE" id="PS00072">
    <property type="entry name" value="ACYL_COA_DH_1"/>
    <property type="match status" value="1"/>
</dbReference>
<keyword evidence="7" id="KW-0560">Oxidoreductase</keyword>
<dbReference type="InterPro" id="IPR036400">
    <property type="entry name" value="Cyt_B5-like_heme/steroid_sf"/>
</dbReference>
<reference evidence="11" key="1">
    <citation type="journal article" date="2014" name="Proc. Natl. Acad. Sci. U.S.A.">
        <title>Extensive sampling of basidiomycete genomes demonstrates inadequacy of the white-rot/brown-rot paradigm for wood decay fungi.</title>
        <authorList>
            <person name="Riley R."/>
            <person name="Salamov A.A."/>
            <person name="Brown D.W."/>
            <person name="Nagy L.G."/>
            <person name="Floudas D."/>
            <person name="Held B.W."/>
            <person name="Levasseur A."/>
            <person name="Lombard V."/>
            <person name="Morin E."/>
            <person name="Otillar R."/>
            <person name="Lindquist E.A."/>
            <person name="Sun H."/>
            <person name="LaButti K.M."/>
            <person name="Schmutz J."/>
            <person name="Jabbour D."/>
            <person name="Luo H."/>
            <person name="Baker S.E."/>
            <person name="Pisabarro A.G."/>
            <person name="Walton J.D."/>
            <person name="Blanchette R.A."/>
            <person name="Henrissat B."/>
            <person name="Martin F."/>
            <person name="Cullen D."/>
            <person name="Hibbett D.S."/>
            <person name="Grigoriev I.V."/>
        </authorList>
    </citation>
    <scope>NUCLEOTIDE SEQUENCE [LARGE SCALE GENOMIC DNA]</scope>
    <source>
        <strain evidence="11">CBS 339.88</strain>
    </source>
</reference>
<dbReference type="InterPro" id="IPR036250">
    <property type="entry name" value="AcylCo_DH-like_C"/>
</dbReference>
<proteinExistence type="inferred from homology"/>
<dbReference type="Gene3D" id="1.10.540.10">
    <property type="entry name" value="Acyl-CoA dehydrogenase/oxidase, N-terminal domain"/>
    <property type="match status" value="1"/>
</dbReference>
<evidence type="ECO:0000256" key="7">
    <source>
        <dbReference type="ARBA" id="ARBA00023002"/>
    </source>
</evidence>